<evidence type="ECO:0000313" key="1">
    <source>
        <dbReference type="EMBL" id="ASE40794.1"/>
    </source>
</evidence>
<sequence>MDIQTSVRLTADEADELAPLLGVAADDLPEKLADLGRAALREYVEMLLGQSVVRGTDTREQRLLLVILEANRGTVPSEAEVSQLFNITTLSARSLIRSVLSRYRRRLDPAIRLAAVQILGACEPEEEGARRVAINNSIIVEYLNELLAKLNGSLKRIGREGRTGTIYLIPVDSFEALDRALRQ</sequence>
<protein>
    <submittedName>
        <fullName evidence="1">Uncharacterized protein</fullName>
    </submittedName>
</protein>
<name>A0A1Z3UCU6_BREVE</name>
<dbReference type="KEGG" id="bvc:CEP68_15590"/>
<dbReference type="AlphaFoldDB" id="A0A1Z3UCU6"/>
<reference evidence="2" key="1">
    <citation type="submission" date="2017-06" db="EMBL/GenBank/DDBJ databases">
        <title>FDA dAtabase for Regulatory Grade micrObial Sequences (FDA-ARGOS): Supporting development and validation of Infectious Disease Dx tests.</title>
        <authorList>
            <person name="Minogue T."/>
            <person name="Wolcott M."/>
            <person name="Wasieloski L."/>
            <person name="Aguilar W."/>
            <person name="Moore D."/>
            <person name="Tallon L."/>
            <person name="Sadzewicz L."/>
            <person name="Sengamalay N."/>
            <person name="Ott S."/>
            <person name="Godinez A."/>
            <person name="Nagaraj S."/>
            <person name="Nadendla S."/>
            <person name="Geyer C."/>
            <person name="Sichtig H."/>
        </authorList>
    </citation>
    <scope>NUCLEOTIDE SEQUENCE [LARGE SCALE GENOMIC DNA]</scope>
    <source>
        <strain evidence="2">FDAARGOS_289</strain>
    </source>
</reference>
<dbReference type="RefSeq" id="WP_088582817.1">
    <property type="nucleotide sequence ID" value="NZ_CP022048.2"/>
</dbReference>
<organism evidence="1 2">
    <name type="scientific">Brevundimonas vesicularis</name>
    <name type="common">Pseudomonas vesicularis</name>
    <dbReference type="NCBI Taxonomy" id="41276"/>
    <lineage>
        <taxon>Bacteria</taxon>
        <taxon>Pseudomonadati</taxon>
        <taxon>Pseudomonadota</taxon>
        <taxon>Alphaproteobacteria</taxon>
        <taxon>Caulobacterales</taxon>
        <taxon>Caulobacteraceae</taxon>
        <taxon>Brevundimonas</taxon>
    </lineage>
</organism>
<dbReference type="Proteomes" id="UP000197050">
    <property type="component" value="Chromosome"/>
</dbReference>
<accession>A0A1Z3UCU6</accession>
<evidence type="ECO:0000313" key="2">
    <source>
        <dbReference type="Proteomes" id="UP000197050"/>
    </source>
</evidence>
<dbReference type="EMBL" id="CP022048">
    <property type="protein sequence ID" value="ASE40794.1"/>
    <property type="molecule type" value="Genomic_DNA"/>
</dbReference>
<gene>
    <name evidence="1" type="ORF">CEP68_15590</name>
</gene>
<dbReference type="GeneID" id="34014357"/>
<proteinExistence type="predicted"/>